<keyword evidence="6" id="KW-0812">Transmembrane</keyword>
<feature type="domain" description="PAC" evidence="15">
    <location>
        <begin position="87"/>
        <end position="139"/>
    </location>
</feature>
<dbReference type="EMBL" id="FUYR01000001">
    <property type="protein sequence ID" value="SKB48059.1"/>
    <property type="molecule type" value="Genomic_DNA"/>
</dbReference>
<evidence type="ECO:0000259" key="15">
    <source>
        <dbReference type="PROSITE" id="PS50113"/>
    </source>
</evidence>
<dbReference type="GO" id="GO:0007234">
    <property type="term" value="P:osmosensory signaling via phosphorelay pathway"/>
    <property type="evidence" value="ECO:0007669"/>
    <property type="project" value="TreeGrafter"/>
</dbReference>
<dbReference type="PROSITE" id="PS50109">
    <property type="entry name" value="HIS_KIN"/>
    <property type="match status" value="1"/>
</dbReference>
<evidence type="ECO:0000256" key="12">
    <source>
        <dbReference type="ARBA" id="ARBA00023136"/>
    </source>
</evidence>
<proteinExistence type="predicted"/>
<dbReference type="PROSITE" id="PS50113">
    <property type="entry name" value="PAC"/>
    <property type="match status" value="1"/>
</dbReference>
<accession>A0A1T5BLV5</accession>
<dbReference type="InterPro" id="IPR013767">
    <property type="entry name" value="PAS_fold"/>
</dbReference>
<dbReference type="InterPro" id="IPR000014">
    <property type="entry name" value="PAS"/>
</dbReference>
<keyword evidence="7" id="KW-0547">Nucleotide-binding</keyword>
<organism evidence="16 17">
    <name type="scientific">Daejeonella lutea</name>
    <dbReference type="NCBI Taxonomy" id="572036"/>
    <lineage>
        <taxon>Bacteria</taxon>
        <taxon>Pseudomonadati</taxon>
        <taxon>Bacteroidota</taxon>
        <taxon>Sphingobacteriia</taxon>
        <taxon>Sphingobacteriales</taxon>
        <taxon>Sphingobacteriaceae</taxon>
        <taxon>Daejeonella</taxon>
    </lineage>
</organism>
<dbReference type="Gene3D" id="3.30.450.20">
    <property type="entry name" value="PAS domain"/>
    <property type="match status" value="2"/>
</dbReference>
<evidence type="ECO:0000256" key="3">
    <source>
        <dbReference type="ARBA" id="ARBA00012438"/>
    </source>
</evidence>
<name>A0A1T5BLV5_9SPHI</name>
<keyword evidence="17" id="KW-1185">Reference proteome</keyword>
<keyword evidence="10" id="KW-1133">Transmembrane helix</keyword>
<keyword evidence="9" id="KW-0067">ATP-binding</keyword>
<evidence type="ECO:0000256" key="10">
    <source>
        <dbReference type="ARBA" id="ARBA00022989"/>
    </source>
</evidence>
<dbReference type="GO" id="GO:0000155">
    <property type="term" value="F:phosphorelay sensor kinase activity"/>
    <property type="evidence" value="ECO:0007669"/>
    <property type="project" value="InterPro"/>
</dbReference>
<keyword evidence="8" id="KW-0418">Kinase</keyword>
<dbReference type="CDD" id="cd00082">
    <property type="entry name" value="HisKA"/>
    <property type="match status" value="1"/>
</dbReference>
<reference evidence="17" key="1">
    <citation type="submission" date="2017-02" db="EMBL/GenBank/DDBJ databases">
        <authorList>
            <person name="Varghese N."/>
            <person name="Submissions S."/>
        </authorList>
    </citation>
    <scope>NUCLEOTIDE SEQUENCE [LARGE SCALE GENOMIC DNA]</scope>
    <source>
        <strain evidence="17">DSM 22385</strain>
    </source>
</reference>
<dbReference type="AlphaFoldDB" id="A0A1T5BLV5"/>
<feature type="domain" description="PAS" evidence="14">
    <location>
        <begin position="136"/>
        <end position="205"/>
    </location>
</feature>
<dbReference type="GO" id="GO:0030295">
    <property type="term" value="F:protein kinase activator activity"/>
    <property type="evidence" value="ECO:0007669"/>
    <property type="project" value="TreeGrafter"/>
</dbReference>
<dbReference type="InterPro" id="IPR003594">
    <property type="entry name" value="HATPase_dom"/>
</dbReference>
<dbReference type="STRING" id="572036.SAMN05661099_1605"/>
<dbReference type="PANTHER" id="PTHR42878">
    <property type="entry name" value="TWO-COMPONENT HISTIDINE KINASE"/>
    <property type="match status" value="1"/>
</dbReference>
<evidence type="ECO:0000256" key="5">
    <source>
        <dbReference type="ARBA" id="ARBA00022679"/>
    </source>
</evidence>
<dbReference type="InterPro" id="IPR050351">
    <property type="entry name" value="BphY/WalK/GraS-like"/>
</dbReference>
<dbReference type="FunFam" id="3.30.565.10:FF:000006">
    <property type="entry name" value="Sensor histidine kinase WalK"/>
    <property type="match status" value="1"/>
</dbReference>
<evidence type="ECO:0000256" key="8">
    <source>
        <dbReference type="ARBA" id="ARBA00022777"/>
    </source>
</evidence>
<dbReference type="SMART" id="SM00086">
    <property type="entry name" value="PAC"/>
    <property type="match status" value="2"/>
</dbReference>
<dbReference type="SMART" id="SM00388">
    <property type="entry name" value="HisKA"/>
    <property type="match status" value="1"/>
</dbReference>
<dbReference type="Gene3D" id="3.30.565.10">
    <property type="entry name" value="Histidine kinase-like ATPase, C-terminal domain"/>
    <property type="match status" value="1"/>
</dbReference>
<evidence type="ECO:0000256" key="7">
    <source>
        <dbReference type="ARBA" id="ARBA00022741"/>
    </source>
</evidence>
<comment type="subcellular location">
    <subcellularLocation>
        <location evidence="2">Membrane</location>
        <topology evidence="2">Multi-pass membrane protein</topology>
    </subcellularLocation>
</comment>
<dbReference type="Pfam" id="PF02518">
    <property type="entry name" value="HATPase_c"/>
    <property type="match status" value="1"/>
</dbReference>
<keyword evidence="5" id="KW-0808">Transferase</keyword>
<dbReference type="PROSITE" id="PS50112">
    <property type="entry name" value="PAS"/>
    <property type="match status" value="2"/>
</dbReference>
<evidence type="ECO:0000256" key="9">
    <source>
        <dbReference type="ARBA" id="ARBA00022840"/>
    </source>
</evidence>
<evidence type="ECO:0000313" key="17">
    <source>
        <dbReference type="Proteomes" id="UP000189981"/>
    </source>
</evidence>
<dbReference type="InterPro" id="IPR003661">
    <property type="entry name" value="HisK_dim/P_dom"/>
</dbReference>
<dbReference type="GO" id="GO:0016020">
    <property type="term" value="C:membrane"/>
    <property type="evidence" value="ECO:0007669"/>
    <property type="project" value="UniProtKB-SubCell"/>
</dbReference>
<evidence type="ECO:0000256" key="6">
    <source>
        <dbReference type="ARBA" id="ARBA00022692"/>
    </source>
</evidence>
<dbReference type="Pfam" id="PF13426">
    <property type="entry name" value="PAS_9"/>
    <property type="match status" value="1"/>
</dbReference>
<gene>
    <name evidence="16" type="ORF">SAMN05661099_1605</name>
</gene>
<dbReference type="GO" id="GO:0000156">
    <property type="term" value="F:phosphorelay response regulator activity"/>
    <property type="evidence" value="ECO:0007669"/>
    <property type="project" value="TreeGrafter"/>
</dbReference>
<protein>
    <recommendedName>
        <fullName evidence="3">histidine kinase</fullName>
        <ecNumber evidence="3">2.7.13.3</ecNumber>
    </recommendedName>
</protein>
<dbReference type="Pfam" id="PF00989">
    <property type="entry name" value="PAS"/>
    <property type="match status" value="1"/>
</dbReference>
<dbReference type="InterPro" id="IPR001610">
    <property type="entry name" value="PAC"/>
</dbReference>
<evidence type="ECO:0000313" key="16">
    <source>
        <dbReference type="EMBL" id="SKB48059.1"/>
    </source>
</evidence>
<dbReference type="SUPFAM" id="SSF47384">
    <property type="entry name" value="Homodimeric domain of signal transducing histidine kinase"/>
    <property type="match status" value="1"/>
</dbReference>
<dbReference type="PANTHER" id="PTHR42878:SF7">
    <property type="entry name" value="SENSOR HISTIDINE KINASE GLRK"/>
    <property type="match status" value="1"/>
</dbReference>
<evidence type="ECO:0000256" key="1">
    <source>
        <dbReference type="ARBA" id="ARBA00000085"/>
    </source>
</evidence>
<dbReference type="SMART" id="SM00387">
    <property type="entry name" value="HATPase_c"/>
    <property type="match status" value="1"/>
</dbReference>
<dbReference type="NCBIfam" id="TIGR00229">
    <property type="entry name" value="sensory_box"/>
    <property type="match status" value="2"/>
</dbReference>
<dbReference type="SUPFAM" id="SSF55785">
    <property type="entry name" value="PYP-like sensor domain (PAS domain)"/>
    <property type="match status" value="2"/>
</dbReference>
<sequence length="490" mass="54636">MLQNLPSTLSPEERQSMLAAIIDTSDDTIISKTLQGVITSWNKSAERMFGYTEAEAVGQHISLIIPKDRLNEEDLIIRQVSQGTKIDHFETVRLAKSGKEVLISLSVSPIHDANGKVIGASKIARDIADKTVASERQAKLAAIVDSSDDTILSKTLEGIITSWNKAAEKMFGYTEHEIIGKHISTLIPEERIREEDYIIGKIKQGNKVDHFETYRRHKNGKLIPISLSVSPIIIDGQIIGAAKIARDVTVEVEAKKEAERLYQEIKSLNSKKDEFIGLASHELKTPLTSISAYLQILDRVITEEKPKMFLTKTLQQVSKLSSLVNDLLDVSKIESGQLHLTKTHVNIREVLDDAIQLLEHSNTTHRIKVHSDGIQLTINADAHRIEQALVNLMTNAIKYSPKADVIEVSLHHENDQVIIGIKDYGIGISEDKLKHVFGRFYRAEDDPNISGLGIGLYLTHQIIQRHEGKIWAESKPGEGSTFWVSLPAEV</sequence>
<evidence type="ECO:0000256" key="4">
    <source>
        <dbReference type="ARBA" id="ARBA00022553"/>
    </source>
</evidence>
<dbReference type="InterPro" id="IPR005467">
    <property type="entry name" value="His_kinase_dom"/>
</dbReference>
<dbReference type="Gene3D" id="1.10.287.130">
    <property type="match status" value="1"/>
</dbReference>
<dbReference type="InterPro" id="IPR004358">
    <property type="entry name" value="Sig_transdc_His_kin-like_C"/>
</dbReference>
<dbReference type="Proteomes" id="UP000189981">
    <property type="component" value="Unassembled WGS sequence"/>
</dbReference>
<dbReference type="CDD" id="cd00130">
    <property type="entry name" value="PAS"/>
    <property type="match status" value="2"/>
</dbReference>
<dbReference type="InterPro" id="IPR035965">
    <property type="entry name" value="PAS-like_dom_sf"/>
</dbReference>
<dbReference type="GO" id="GO:0006355">
    <property type="term" value="P:regulation of DNA-templated transcription"/>
    <property type="evidence" value="ECO:0007669"/>
    <property type="project" value="InterPro"/>
</dbReference>
<keyword evidence="11" id="KW-0902">Two-component regulatory system</keyword>
<evidence type="ECO:0000259" key="14">
    <source>
        <dbReference type="PROSITE" id="PS50112"/>
    </source>
</evidence>
<dbReference type="SMART" id="SM00091">
    <property type="entry name" value="PAS"/>
    <property type="match status" value="2"/>
</dbReference>
<keyword evidence="4" id="KW-0597">Phosphoprotein</keyword>
<feature type="domain" description="PAS" evidence="14">
    <location>
        <begin position="14"/>
        <end position="83"/>
    </location>
</feature>
<feature type="domain" description="Histidine kinase" evidence="13">
    <location>
        <begin position="278"/>
        <end position="490"/>
    </location>
</feature>
<dbReference type="InterPro" id="IPR036890">
    <property type="entry name" value="HATPase_C_sf"/>
</dbReference>
<keyword evidence="12" id="KW-0472">Membrane</keyword>
<evidence type="ECO:0000256" key="2">
    <source>
        <dbReference type="ARBA" id="ARBA00004141"/>
    </source>
</evidence>
<evidence type="ECO:0000256" key="11">
    <source>
        <dbReference type="ARBA" id="ARBA00023012"/>
    </source>
</evidence>
<dbReference type="GO" id="GO:0005524">
    <property type="term" value="F:ATP binding"/>
    <property type="evidence" value="ECO:0007669"/>
    <property type="project" value="UniProtKB-KW"/>
</dbReference>
<dbReference type="EC" id="2.7.13.3" evidence="3"/>
<dbReference type="FunFam" id="1.10.287.130:FF:000001">
    <property type="entry name" value="Two-component sensor histidine kinase"/>
    <property type="match status" value="1"/>
</dbReference>
<evidence type="ECO:0000259" key="13">
    <source>
        <dbReference type="PROSITE" id="PS50109"/>
    </source>
</evidence>
<dbReference type="SUPFAM" id="SSF55874">
    <property type="entry name" value="ATPase domain of HSP90 chaperone/DNA topoisomerase II/histidine kinase"/>
    <property type="match status" value="1"/>
</dbReference>
<dbReference type="InterPro" id="IPR036097">
    <property type="entry name" value="HisK_dim/P_sf"/>
</dbReference>
<dbReference type="PRINTS" id="PR00344">
    <property type="entry name" value="BCTRLSENSOR"/>
</dbReference>
<dbReference type="InterPro" id="IPR000700">
    <property type="entry name" value="PAS-assoc_C"/>
</dbReference>
<comment type="catalytic activity">
    <reaction evidence="1">
        <text>ATP + protein L-histidine = ADP + protein N-phospho-L-histidine.</text>
        <dbReference type="EC" id="2.7.13.3"/>
    </reaction>
</comment>
<dbReference type="Pfam" id="PF00512">
    <property type="entry name" value="HisKA"/>
    <property type="match status" value="1"/>
</dbReference>